<organism evidence="1 2">
    <name type="scientific">Bauhinia variegata</name>
    <name type="common">Purple orchid tree</name>
    <name type="synonym">Phanera variegata</name>
    <dbReference type="NCBI Taxonomy" id="167791"/>
    <lineage>
        <taxon>Eukaryota</taxon>
        <taxon>Viridiplantae</taxon>
        <taxon>Streptophyta</taxon>
        <taxon>Embryophyta</taxon>
        <taxon>Tracheophyta</taxon>
        <taxon>Spermatophyta</taxon>
        <taxon>Magnoliopsida</taxon>
        <taxon>eudicotyledons</taxon>
        <taxon>Gunneridae</taxon>
        <taxon>Pentapetalae</taxon>
        <taxon>rosids</taxon>
        <taxon>fabids</taxon>
        <taxon>Fabales</taxon>
        <taxon>Fabaceae</taxon>
        <taxon>Cercidoideae</taxon>
        <taxon>Cercideae</taxon>
        <taxon>Bauhiniinae</taxon>
        <taxon>Bauhinia</taxon>
    </lineage>
</organism>
<comment type="caution">
    <text evidence="1">The sequence shown here is derived from an EMBL/GenBank/DDBJ whole genome shotgun (WGS) entry which is preliminary data.</text>
</comment>
<evidence type="ECO:0000313" key="1">
    <source>
        <dbReference type="EMBL" id="KAI4347539.1"/>
    </source>
</evidence>
<name>A0ACB9PHR0_BAUVA</name>
<evidence type="ECO:0000313" key="2">
    <source>
        <dbReference type="Proteomes" id="UP000828941"/>
    </source>
</evidence>
<protein>
    <submittedName>
        <fullName evidence="1">Uncharacterized protein</fullName>
    </submittedName>
</protein>
<accession>A0ACB9PHR0</accession>
<proteinExistence type="predicted"/>
<keyword evidence="2" id="KW-1185">Reference proteome</keyword>
<reference evidence="1 2" key="1">
    <citation type="journal article" date="2022" name="DNA Res.">
        <title>Chromosomal-level genome assembly of the orchid tree Bauhinia variegata (Leguminosae; Cercidoideae) supports the allotetraploid origin hypothesis of Bauhinia.</title>
        <authorList>
            <person name="Zhong Y."/>
            <person name="Chen Y."/>
            <person name="Zheng D."/>
            <person name="Pang J."/>
            <person name="Liu Y."/>
            <person name="Luo S."/>
            <person name="Meng S."/>
            <person name="Qian L."/>
            <person name="Wei D."/>
            <person name="Dai S."/>
            <person name="Zhou R."/>
        </authorList>
    </citation>
    <scope>NUCLEOTIDE SEQUENCE [LARGE SCALE GENOMIC DNA]</scope>
    <source>
        <strain evidence="1">BV-YZ2020</strain>
    </source>
</reference>
<dbReference type="EMBL" id="CM039429">
    <property type="protein sequence ID" value="KAI4347539.1"/>
    <property type="molecule type" value="Genomic_DNA"/>
</dbReference>
<dbReference type="Proteomes" id="UP000828941">
    <property type="component" value="Chromosome 4"/>
</dbReference>
<sequence>MFKSWSKKNKIKAVFKMQFQATQVPKMKKSALMVSLVPDNVGKATVKLEKAPIQDGTCLWENPIFETVKLVRDAKSGNLHEKIYHFVVSTGSSKSGFLGEASIDFADFAAETEPVTISLPLKFANSGAILHVTIQNVEGYTDQRNGEDNGAMGLHNDRTLKHQLSYSTTDESSYNIDEDGQPTQNPQTNGTVDAIATEAGVHKRSHTEWSLGSASDGSLGEWTNSLEDNLPSARQQEPTDNANEQLKSEVNSLKRQVEVSELELQSLRRQMAKESSRGQNMSKQISILREERDMIKTKYEQLKSQQDFNDEAETPRILQSEIKNARLQLETTKEELDYEKELNADLRMQLQKTQKSNSELILVVRDLEELLEQKDRELLDLSTNKKFKGLGNASDDSDTTEVDMLKQQIADLNGEMETKTKQNEELNEHIKELSLEYELLKKENLDISLRLKQGEAQQIMLQNEHSASLATIQQLESQVDILEDKIKKQAHEFSQSLVSIKELENEVKCLQKELTIQAENFEDELHAMKCAKTEQEEWAIQAEEALRKTRHNNAIASERFQDEYRMLSVEMASKVEENEKVTQKAFAEADELRQQNKVMEEMLQKCNQEIRLITDQNELKMKELWNQIDLKEKTIEQMSEELEKKSKELEDAQKHREEKDDALFMQIQMLKSEIKKLMTEHVTETVKQKKKGGDLNEKEMTLAGLLSEIQDFKILHNELKHSLHKEQVEKEKMKKEISHLQGEMKKKDAELGIMEKKLKNNRGRAAVTPAKGTNATSPAVSKSEPGRAAKSAENKISLAPHKSGVETSTANQLAAFNYNDDRECNTNELFTEVAMLRERNKSMETELKDMQERYSEISLKFAEVEGERQQLVMTVRNLKNGKKN</sequence>
<gene>
    <name evidence="1" type="ORF">L6164_008346</name>
</gene>